<feature type="transmembrane region" description="Helical" evidence="1">
    <location>
        <begin position="101"/>
        <end position="123"/>
    </location>
</feature>
<name>A0A173ZA68_9FIRM</name>
<keyword evidence="1" id="KW-0812">Transmembrane</keyword>
<evidence type="ECO:0000313" key="2">
    <source>
        <dbReference type="EMBL" id="CUN72827.1"/>
    </source>
</evidence>
<gene>
    <name evidence="2" type="ORF">ERS852417_00882</name>
</gene>
<protein>
    <submittedName>
        <fullName evidence="2">Uncharacterized protein</fullName>
    </submittedName>
</protein>
<reference evidence="2 3" key="1">
    <citation type="submission" date="2015-09" db="EMBL/GenBank/DDBJ databases">
        <authorList>
            <consortium name="Pathogen Informatics"/>
        </authorList>
    </citation>
    <scope>NUCLEOTIDE SEQUENCE [LARGE SCALE GENOMIC DNA]</scope>
    <source>
        <strain evidence="2 3">2789STDY5608860</strain>
    </source>
</reference>
<dbReference type="Proteomes" id="UP000095384">
    <property type="component" value="Unassembled WGS sequence"/>
</dbReference>
<accession>A0A173ZA68</accession>
<sequence length="305" mass="34068">MKKNEIIAKVTTVVNTATIKVKKHSPEILIVAGVVGTVASAVMACKATTKLSTVLEEHKKDVDAVHECSENEEIKADYSQEDAKKDLTIIYAQTGVKLVKLYAPAIALGALSLTSIVASNNILRKRNVALAAAYATVDKSFKEYRNRVVERFGEQVDKELKYDIKAKKFEETVKDPETGKEKKVKSTVNVAKADSGYARFFDETCKGYEKDTQYNLLMLRGQQQYANDLLHARGYVFLNDVYDMLGIDRTKEGQIVGWVYNKNNEVGDNFVDFGILETNRETEDGSYEPAILLDFNVDGNILDLI</sequence>
<organism evidence="2 3">
    <name type="scientific">Agathobacter rectalis</name>
    <dbReference type="NCBI Taxonomy" id="39491"/>
    <lineage>
        <taxon>Bacteria</taxon>
        <taxon>Bacillati</taxon>
        <taxon>Bacillota</taxon>
        <taxon>Clostridia</taxon>
        <taxon>Lachnospirales</taxon>
        <taxon>Lachnospiraceae</taxon>
        <taxon>Agathobacter</taxon>
    </lineage>
</organism>
<keyword evidence="1" id="KW-1133">Transmembrane helix</keyword>
<proteinExistence type="predicted"/>
<dbReference type="AlphaFoldDB" id="A0A173ZA68"/>
<dbReference type="EMBL" id="CYYW01000004">
    <property type="protein sequence ID" value="CUN72827.1"/>
    <property type="molecule type" value="Genomic_DNA"/>
</dbReference>
<evidence type="ECO:0000256" key="1">
    <source>
        <dbReference type="SAM" id="Phobius"/>
    </source>
</evidence>
<dbReference type="Pfam" id="PF19880">
    <property type="entry name" value="DUF6353"/>
    <property type="match status" value="1"/>
</dbReference>
<feature type="transmembrane region" description="Helical" evidence="1">
    <location>
        <begin position="28"/>
        <end position="49"/>
    </location>
</feature>
<dbReference type="RefSeq" id="WP_055223469.1">
    <property type="nucleotide sequence ID" value="NZ_CYYW01000004.1"/>
</dbReference>
<dbReference type="InterPro" id="IPR045933">
    <property type="entry name" value="DUF6353"/>
</dbReference>
<keyword evidence="1" id="KW-0472">Membrane</keyword>
<evidence type="ECO:0000313" key="3">
    <source>
        <dbReference type="Proteomes" id="UP000095384"/>
    </source>
</evidence>